<dbReference type="GO" id="GO:0005737">
    <property type="term" value="C:cytoplasm"/>
    <property type="evidence" value="ECO:0007669"/>
    <property type="project" value="UniProtKB-SubCell"/>
</dbReference>
<dbReference type="PANTHER" id="PTHR12596:SF1">
    <property type="entry name" value="EXPORTIN-4"/>
    <property type="match status" value="1"/>
</dbReference>
<reference evidence="10" key="1">
    <citation type="submission" date="2025-08" db="UniProtKB">
        <authorList>
            <consortium name="RefSeq"/>
        </authorList>
    </citation>
    <scope>IDENTIFICATION</scope>
    <source>
        <strain evidence="10">USDA-PBARC FA_bdor</strain>
        <tissue evidence="10">Whole organism</tissue>
    </source>
</reference>
<dbReference type="Gene3D" id="1.25.10.10">
    <property type="entry name" value="Leucine-rich Repeat Variant"/>
    <property type="match status" value="2"/>
</dbReference>
<evidence type="ECO:0000256" key="5">
    <source>
        <dbReference type="ARBA" id="ARBA00022490"/>
    </source>
</evidence>
<dbReference type="SUPFAM" id="SSF48371">
    <property type="entry name" value="ARM repeat"/>
    <property type="match status" value="1"/>
</dbReference>
<evidence type="ECO:0000256" key="2">
    <source>
        <dbReference type="ARBA" id="ARBA00004496"/>
    </source>
</evidence>
<keyword evidence="4" id="KW-0813">Transport</keyword>
<sequence length="1131" mass="128175">MADHMVRELEAAAQIILAPPNVVTAEQRQSAEAVFLNFRKTKSPYELCRTILETSTVDYVLFEAAGLVKAALIREWNLLPSSDIISFRQYLLHYIISKPTLAPFVRERILQVIAIMVKRGSIEDNGEERRAMLNEVEGMVMSGDMQRQLLGCSMISALMQEHASTVKSSDVGLRWEVHFNAKKHFESTDLKRIFKFSISALSELTKDGIPEASLPLVKHLLSIAEGVLVWGFVSANLPKKLIGVFEAVYESDSSPALRMGPVWQEVILEPVLPVFFGLYWKVRTNPQLAHHARNCLVQLASLNGGVVAIYAIQIEYLTNYLNEFLKLVSNIEIIDQEAFGIANMVRKLITFFRPALNSIPEEILRSFMEQVSRLTCIFAEGAAQEESICAQDCLYMEAFEKMLETWSSVLSEGHLFPAEFCQQSSAQIFNVYLKCHLSAPEGTRNSQDDPNEDIDNCEEDDRAKYKEQLQTIGNFGRQVLSHSLPVLSHLLETRTSKLRQQLSQLVGQPKTLNMNANLKELYEDLHWLVLIAGHVLCMESDGEAALIPSEVMKYSIEQPQQGRVDVNVSLQLLASLGHNISEIQGAEESADHVIRLTAAVFRLCEIEKTAIGANIADTLSPELSSTIVWFLRRWSLNYLLPYPIENYYTQISPTLLQAFGYDSLGAPWLANFFIEKVECNVNTFKGEQNLIKGTMQLLVALVDSQSKAAYMLKSERFRNLIDLAIKTQLPQTAKRGLMRAIVQAGAALPNESNEGYWRQTLEPLHDRFKQIVSNNNFSRSYHQEEVRVQIIDVLESFIGAAQGVQASTVKPVFNYISPVLAELANALGLYHNYQEMVQLILELFCECTRRMLCYLPEPQSIRVYEACLQIIQTYARCNTNRLTVDVTKEEDTFQDILLLMQLLTNLLSKDILDLSQSEASPGQEQQQQPVKPADVFLFGLNIVMPMMTIELLKFPSLCHQYFKMITFVCEIYPKKVCELPSELLQQLMASVELGLFSFGHQITVLCCDIIQVMAKHIYTEVDIGQPRNQLMAPFMNLLMNLILSNQIDSDLVSTTSIPLYFLICCYQEQYHALVQNFLAAQRDPEIAQRLTVAFNNLTRNVQLNTERISKLKFRDNFDTFVVTVQGFMLVK</sequence>
<evidence type="ECO:0000256" key="1">
    <source>
        <dbReference type="ARBA" id="ARBA00004123"/>
    </source>
</evidence>
<dbReference type="OrthoDB" id="5548448at2759"/>
<dbReference type="GO" id="GO:0005643">
    <property type="term" value="C:nuclear pore"/>
    <property type="evidence" value="ECO:0007669"/>
    <property type="project" value="TreeGrafter"/>
</dbReference>
<dbReference type="InterPro" id="IPR044189">
    <property type="entry name" value="XPO4/7-like"/>
</dbReference>
<evidence type="ECO:0000313" key="9">
    <source>
        <dbReference type="Proteomes" id="UP000694866"/>
    </source>
</evidence>
<evidence type="ECO:0000256" key="4">
    <source>
        <dbReference type="ARBA" id="ARBA00022448"/>
    </source>
</evidence>
<keyword evidence="6" id="KW-0653">Protein transport</keyword>
<evidence type="ECO:0000256" key="7">
    <source>
        <dbReference type="ARBA" id="ARBA00023242"/>
    </source>
</evidence>
<dbReference type="InterPro" id="IPR011989">
    <property type="entry name" value="ARM-like"/>
</dbReference>
<keyword evidence="7" id="KW-0539">Nucleus</keyword>
<comment type="similarity">
    <text evidence="3">Belongs to the exportin family.</text>
</comment>
<keyword evidence="9" id="KW-1185">Reference proteome</keyword>
<proteinExistence type="inferred from homology"/>
<dbReference type="KEGG" id="fas:105268885"/>
<organism evidence="9 10">
    <name type="scientific">Fopius arisanus</name>
    <dbReference type="NCBI Taxonomy" id="64838"/>
    <lineage>
        <taxon>Eukaryota</taxon>
        <taxon>Metazoa</taxon>
        <taxon>Ecdysozoa</taxon>
        <taxon>Arthropoda</taxon>
        <taxon>Hexapoda</taxon>
        <taxon>Insecta</taxon>
        <taxon>Pterygota</taxon>
        <taxon>Neoptera</taxon>
        <taxon>Endopterygota</taxon>
        <taxon>Hymenoptera</taxon>
        <taxon>Apocrita</taxon>
        <taxon>Ichneumonoidea</taxon>
        <taxon>Braconidae</taxon>
        <taxon>Opiinae</taxon>
        <taxon>Fopius</taxon>
    </lineage>
</organism>
<dbReference type="AlphaFoldDB" id="A0A9R1U4E8"/>
<accession>A0A9R1U4E8</accession>
<evidence type="ECO:0000256" key="3">
    <source>
        <dbReference type="ARBA" id="ARBA00009466"/>
    </source>
</evidence>
<evidence type="ECO:0000313" key="10">
    <source>
        <dbReference type="RefSeq" id="XP_011307073.1"/>
    </source>
</evidence>
<evidence type="ECO:0000256" key="8">
    <source>
        <dbReference type="ARBA" id="ARBA00040444"/>
    </source>
</evidence>
<evidence type="ECO:0000256" key="6">
    <source>
        <dbReference type="ARBA" id="ARBA00022927"/>
    </source>
</evidence>
<name>A0A9R1U4E8_9HYME</name>
<protein>
    <recommendedName>
        <fullName evidence="8">Exportin-4</fullName>
    </recommendedName>
</protein>
<dbReference type="RefSeq" id="XP_011307073.1">
    <property type="nucleotide sequence ID" value="XM_011308771.1"/>
</dbReference>
<gene>
    <name evidence="10" type="primary">LOC105268885</name>
</gene>
<dbReference type="Proteomes" id="UP000694866">
    <property type="component" value="Unplaced"/>
</dbReference>
<comment type="subcellular location">
    <subcellularLocation>
        <location evidence="2">Cytoplasm</location>
    </subcellularLocation>
    <subcellularLocation>
        <location evidence="1">Nucleus</location>
    </subcellularLocation>
</comment>
<dbReference type="GO" id="GO:0006611">
    <property type="term" value="P:protein export from nucleus"/>
    <property type="evidence" value="ECO:0007669"/>
    <property type="project" value="TreeGrafter"/>
</dbReference>
<dbReference type="GeneID" id="105268885"/>
<dbReference type="InterPro" id="IPR016024">
    <property type="entry name" value="ARM-type_fold"/>
</dbReference>
<dbReference type="PANTHER" id="PTHR12596">
    <property type="entry name" value="EXPORTIN 4,7-RELATED"/>
    <property type="match status" value="1"/>
</dbReference>
<keyword evidence="5" id="KW-0963">Cytoplasm</keyword>
<dbReference type="GO" id="GO:0005049">
    <property type="term" value="F:nuclear export signal receptor activity"/>
    <property type="evidence" value="ECO:0007669"/>
    <property type="project" value="InterPro"/>
</dbReference>